<dbReference type="RefSeq" id="WP_379013174.1">
    <property type="nucleotide sequence ID" value="NZ_JBHSDC010000012.1"/>
</dbReference>
<dbReference type="Proteomes" id="UP001595906">
    <property type="component" value="Unassembled WGS sequence"/>
</dbReference>
<keyword evidence="2" id="KW-1185">Reference proteome</keyword>
<evidence type="ECO:0000313" key="1">
    <source>
        <dbReference type="EMBL" id="MFC4231626.1"/>
    </source>
</evidence>
<name>A0ABV8PY66_9BACT</name>
<reference evidence="2" key="1">
    <citation type="journal article" date="2019" name="Int. J. Syst. Evol. Microbiol.">
        <title>The Global Catalogue of Microorganisms (GCM) 10K type strain sequencing project: providing services to taxonomists for standard genome sequencing and annotation.</title>
        <authorList>
            <consortium name="The Broad Institute Genomics Platform"/>
            <consortium name="The Broad Institute Genome Sequencing Center for Infectious Disease"/>
            <person name="Wu L."/>
            <person name="Ma J."/>
        </authorList>
    </citation>
    <scope>NUCLEOTIDE SEQUENCE [LARGE SCALE GENOMIC DNA]</scope>
    <source>
        <strain evidence="2">CECT 8010</strain>
    </source>
</reference>
<evidence type="ECO:0000313" key="2">
    <source>
        <dbReference type="Proteomes" id="UP001595906"/>
    </source>
</evidence>
<protein>
    <recommendedName>
        <fullName evidence="3">Zeta toxin</fullName>
    </recommendedName>
</protein>
<dbReference type="InterPro" id="IPR027417">
    <property type="entry name" value="P-loop_NTPase"/>
</dbReference>
<evidence type="ECO:0008006" key="3">
    <source>
        <dbReference type="Google" id="ProtNLM"/>
    </source>
</evidence>
<dbReference type="Gene3D" id="3.40.50.300">
    <property type="entry name" value="P-loop containing nucleotide triphosphate hydrolases"/>
    <property type="match status" value="1"/>
</dbReference>
<organism evidence="1 2">
    <name type="scientific">Parasediminibacterium paludis</name>
    <dbReference type="NCBI Taxonomy" id="908966"/>
    <lineage>
        <taxon>Bacteria</taxon>
        <taxon>Pseudomonadati</taxon>
        <taxon>Bacteroidota</taxon>
        <taxon>Chitinophagia</taxon>
        <taxon>Chitinophagales</taxon>
        <taxon>Chitinophagaceae</taxon>
        <taxon>Parasediminibacterium</taxon>
    </lineage>
</organism>
<sequence>MGIYINADDIAVALRQRTFSFKKYNISCDLNQLVVFANDSRLINTTFTESLFIDAFTLLDDQLILTNKAALDAVAQIIARFLRTKMLEKRITFSFETVFSHPSNIDIMKEAVDAGYKVYLYMVCTESPEINKYRVSYRVTQNGHNVPPNKIEERYYRSLDLMFPAAQLCYQAYFFDNSKEDSPFNLFAQFKKVNGKKEWDKIDKSDVPHWFIKYYSDKVEKK</sequence>
<comment type="caution">
    <text evidence="1">The sequence shown here is derived from an EMBL/GenBank/DDBJ whole genome shotgun (WGS) entry which is preliminary data.</text>
</comment>
<accession>A0ABV8PY66</accession>
<dbReference type="EMBL" id="JBHSDC010000012">
    <property type="protein sequence ID" value="MFC4231626.1"/>
    <property type="molecule type" value="Genomic_DNA"/>
</dbReference>
<dbReference type="PANTHER" id="PTHR39206:SF1">
    <property type="entry name" value="SLL8004 PROTEIN"/>
    <property type="match status" value="1"/>
</dbReference>
<dbReference type="PANTHER" id="PTHR39206">
    <property type="entry name" value="SLL8004 PROTEIN"/>
    <property type="match status" value="1"/>
</dbReference>
<gene>
    <name evidence="1" type="ORF">ACFOW1_06980</name>
</gene>
<proteinExistence type="predicted"/>